<evidence type="ECO:0000256" key="7">
    <source>
        <dbReference type="ARBA" id="ARBA00022771"/>
    </source>
</evidence>
<evidence type="ECO:0000256" key="2">
    <source>
        <dbReference type="ARBA" id="ARBA00004308"/>
    </source>
</evidence>
<feature type="domain" description="RING-type" evidence="12">
    <location>
        <begin position="23"/>
        <end position="64"/>
    </location>
</feature>
<evidence type="ECO:0000313" key="14">
    <source>
        <dbReference type="EnsemblPlants" id="PAC:32954269.CDS.1"/>
    </source>
</evidence>
<name>A9SF62_PHYPA</name>
<dbReference type="GO" id="GO:0006511">
    <property type="term" value="P:ubiquitin-dependent protein catabolic process"/>
    <property type="evidence" value="ECO:0000318"/>
    <property type="project" value="GO_Central"/>
</dbReference>
<dbReference type="GO" id="GO:0044390">
    <property type="term" value="F:ubiquitin-like protein conjugating enzyme binding"/>
    <property type="evidence" value="ECO:0000318"/>
    <property type="project" value="GO_Central"/>
</dbReference>
<keyword evidence="5" id="KW-0808">Transferase</keyword>
<keyword evidence="9" id="KW-0862">Zinc</keyword>
<evidence type="ECO:0000256" key="4">
    <source>
        <dbReference type="ARBA" id="ARBA00012483"/>
    </source>
</evidence>
<organism evidence="13">
    <name type="scientific">Physcomitrium patens</name>
    <name type="common">Spreading-leaved earth moss</name>
    <name type="synonym">Physcomitrella patens</name>
    <dbReference type="NCBI Taxonomy" id="3218"/>
    <lineage>
        <taxon>Eukaryota</taxon>
        <taxon>Viridiplantae</taxon>
        <taxon>Streptophyta</taxon>
        <taxon>Embryophyta</taxon>
        <taxon>Bryophyta</taxon>
        <taxon>Bryophytina</taxon>
        <taxon>Bryopsida</taxon>
        <taxon>Funariidae</taxon>
        <taxon>Funariales</taxon>
        <taxon>Funariaceae</taxon>
        <taxon>Physcomitrium</taxon>
    </lineage>
</organism>
<evidence type="ECO:0000256" key="1">
    <source>
        <dbReference type="ARBA" id="ARBA00000900"/>
    </source>
</evidence>
<dbReference type="eggNOG" id="KOG0823">
    <property type="taxonomic scope" value="Eukaryota"/>
</dbReference>
<evidence type="ECO:0000256" key="9">
    <source>
        <dbReference type="ARBA" id="ARBA00022833"/>
    </source>
</evidence>
<proteinExistence type="predicted"/>
<dbReference type="GO" id="GO:0016567">
    <property type="term" value="P:protein ubiquitination"/>
    <property type="evidence" value="ECO:0007669"/>
    <property type="project" value="UniProtKB-UniPathway"/>
</dbReference>
<dbReference type="Gramene" id="Pp3c5_2730V3.1">
    <property type="protein sequence ID" value="PAC:32954269.CDS.1"/>
    <property type="gene ID" value="Pp3c5_2730"/>
</dbReference>
<evidence type="ECO:0000256" key="11">
    <source>
        <dbReference type="PROSITE-ProRule" id="PRU00175"/>
    </source>
</evidence>
<evidence type="ECO:0000259" key="12">
    <source>
        <dbReference type="PROSITE" id="PS50089"/>
    </source>
</evidence>
<evidence type="ECO:0000313" key="15">
    <source>
        <dbReference type="Proteomes" id="UP000006727"/>
    </source>
</evidence>
<dbReference type="GO" id="GO:0061630">
    <property type="term" value="F:ubiquitin protein ligase activity"/>
    <property type="evidence" value="ECO:0000318"/>
    <property type="project" value="GO_Central"/>
</dbReference>
<dbReference type="HOGENOM" id="CLU_1196578_0_0_1"/>
<dbReference type="SUPFAM" id="SSF57850">
    <property type="entry name" value="RING/U-box"/>
    <property type="match status" value="1"/>
</dbReference>
<keyword evidence="10" id="KW-0472">Membrane</keyword>
<evidence type="ECO:0000256" key="6">
    <source>
        <dbReference type="ARBA" id="ARBA00022723"/>
    </source>
</evidence>
<dbReference type="AlphaFoldDB" id="A9SF62"/>
<dbReference type="GO" id="GO:0005783">
    <property type="term" value="C:endoplasmic reticulum"/>
    <property type="evidence" value="ECO:0007669"/>
    <property type="project" value="InterPro"/>
</dbReference>
<gene>
    <name evidence="13" type="ORF">PHYPA_007153</name>
</gene>
<reference evidence="13 15" key="1">
    <citation type="journal article" date="2008" name="Science">
        <title>The Physcomitrella genome reveals evolutionary insights into the conquest of land by plants.</title>
        <authorList>
            <person name="Rensing S."/>
            <person name="Lang D."/>
            <person name="Zimmer A."/>
            <person name="Terry A."/>
            <person name="Salamov A."/>
            <person name="Shapiro H."/>
            <person name="Nishiyama T."/>
            <person name="Perroud P.-F."/>
            <person name="Lindquist E."/>
            <person name="Kamisugi Y."/>
            <person name="Tanahashi T."/>
            <person name="Sakakibara K."/>
            <person name="Fujita T."/>
            <person name="Oishi K."/>
            <person name="Shin-I T."/>
            <person name="Kuroki Y."/>
            <person name="Toyoda A."/>
            <person name="Suzuki Y."/>
            <person name="Hashimoto A."/>
            <person name="Yamaguchi K."/>
            <person name="Sugano A."/>
            <person name="Kohara Y."/>
            <person name="Fujiyama A."/>
            <person name="Anterola A."/>
            <person name="Aoki S."/>
            <person name="Ashton N."/>
            <person name="Barbazuk W.B."/>
            <person name="Barker E."/>
            <person name="Bennetzen J."/>
            <person name="Bezanilla M."/>
            <person name="Blankenship R."/>
            <person name="Cho S.H."/>
            <person name="Dutcher S."/>
            <person name="Estelle M."/>
            <person name="Fawcett J.A."/>
            <person name="Gundlach H."/>
            <person name="Hanada K."/>
            <person name="Heyl A."/>
            <person name="Hicks K.A."/>
            <person name="Hugh J."/>
            <person name="Lohr M."/>
            <person name="Mayer K."/>
            <person name="Melkozernov A."/>
            <person name="Murata T."/>
            <person name="Nelson D."/>
            <person name="Pils B."/>
            <person name="Prigge M."/>
            <person name="Reiss B."/>
            <person name="Renner T."/>
            <person name="Rombauts S."/>
            <person name="Rushton P."/>
            <person name="Sanderfoot A."/>
            <person name="Schween G."/>
            <person name="Shiu S.-H."/>
            <person name="Stueber K."/>
            <person name="Theodoulou F.L."/>
            <person name="Tu H."/>
            <person name="Van de Peer Y."/>
            <person name="Verrier P.J."/>
            <person name="Waters E."/>
            <person name="Wood A."/>
            <person name="Yang L."/>
            <person name="Cove D."/>
            <person name="Cuming A."/>
            <person name="Hasebe M."/>
            <person name="Lucas S."/>
            <person name="Mishler D.B."/>
            <person name="Reski R."/>
            <person name="Grigoriev I."/>
            <person name="Quatrano R.S."/>
            <person name="Boore J.L."/>
        </authorList>
    </citation>
    <scope>NUCLEOTIDE SEQUENCE [LARGE SCALE GENOMIC DNA]</scope>
    <source>
        <strain evidence="14 15">cv. Gransden 2004</strain>
    </source>
</reference>
<dbReference type="InterPro" id="IPR013083">
    <property type="entry name" value="Znf_RING/FYVE/PHD"/>
</dbReference>
<accession>A9SF62</accession>
<evidence type="ECO:0000256" key="3">
    <source>
        <dbReference type="ARBA" id="ARBA00004906"/>
    </source>
</evidence>
<dbReference type="InterPro" id="IPR017907">
    <property type="entry name" value="Znf_RING_CS"/>
</dbReference>
<evidence type="ECO:0000256" key="10">
    <source>
        <dbReference type="ARBA" id="ARBA00023136"/>
    </source>
</evidence>
<dbReference type="PROSITE" id="PS50089">
    <property type="entry name" value="ZF_RING_2"/>
    <property type="match status" value="1"/>
</dbReference>
<dbReference type="InterPro" id="IPR045103">
    <property type="entry name" value="RNF5/RNF185-like"/>
</dbReference>
<dbReference type="Gramene" id="Pp3c5_2730V3.2">
    <property type="protein sequence ID" value="PAC:32954270.CDS.1"/>
    <property type="gene ID" value="Pp3c5_2730"/>
</dbReference>
<dbReference type="GO" id="GO:0008270">
    <property type="term" value="F:zinc ion binding"/>
    <property type="evidence" value="ECO:0007669"/>
    <property type="project" value="UniProtKB-KW"/>
</dbReference>
<keyword evidence="6" id="KW-0479">Metal-binding</keyword>
<dbReference type="PROSITE" id="PS00518">
    <property type="entry name" value="ZF_RING_1"/>
    <property type="match status" value="1"/>
</dbReference>
<dbReference type="EMBL" id="ABEU02000005">
    <property type="protein sequence ID" value="PNR53478.1"/>
    <property type="molecule type" value="Genomic_DNA"/>
</dbReference>
<reference evidence="13 15" key="2">
    <citation type="journal article" date="2018" name="Plant J.">
        <title>The Physcomitrella patens chromosome-scale assembly reveals moss genome structure and evolution.</title>
        <authorList>
            <person name="Lang D."/>
            <person name="Ullrich K.K."/>
            <person name="Murat F."/>
            <person name="Fuchs J."/>
            <person name="Jenkins J."/>
            <person name="Haas F.B."/>
            <person name="Piednoel M."/>
            <person name="Gundlach H."/>
            <person name="Van Bel M."/>
            <person name="Meyberg R."/>
            <person name="Vives C."/>
            <person name="Morata J."/>
            <person name="Symeonidi A."/>
            <person name="Hiss M."/>
            <person name="Muchero W."/>
            <person name="Kamisugi Y."/>
            <person name="Saleh O."/>
            <person name="Blanc G."/>
            <person name="Decker E.L."/>
            <person name="van Gessel N."/>
            <person name="Grimwood J."/>
            <person name="Hayes R.D."/>
            <person name="Graham S.W."/>
            <person name="Gunter L.E."/>
            <person name="McDaniel S.F."/>
            <person name="Hoernstein S.N.W."/>
            <person name="Larsson A."/>
            <person name="Li F.W."/>
            <person name="Perroud P.F."/>
            <person name="Phillips J."/>
            <person name="Ranjan P."/>
            <person name="Rokshar D.S."/>
            <person name="Rothfels C.J."/>
            <person name="Schneider L."/>
            <person name="Shu S."/>
            <person name="Stevenson D.W."/>
            <person name="Thummler F."/>
            <person name="Tillich M."/>
            <person name="Villarreal Aguilar J.C."/>
            <person name="Widiez T."/>
            <person name="Wong G.K."/>
            <person name="Wymore A."/>
            <person name="Zhang Y."/>
            <person name="Zimmer A.D."/>
            <person name="Quatrano R.S."/>
            <person name="Mayer K.F.X."/>
            <person name="Goodstein D."/>
            <person name="Casacuberta J.M."/>
            <person name="Vandepoele K."/>
            <person name="Reski R."/>
            <person name="Cuming A.C."/>
            <person name="Tuskan G.A."/>
            <person name="Maumus F."/>
            <person name="Salse J."/>
            <person name="Schmutz J."/>
            <person name="Rensing S.A."/>
        </authorList>
    </citation>
    <scope>NUCLEOTIDE SEQUENCE [LARGE SCALE GENOMIC DNA]</scope>
    <source>
        <strain evidence="14 15">cv. Gransden 2004</strain>
    </source>
</reference>
<evidence type="ECO:0000256" key="8">
    <source>
        <dbReference type="ARBA" id="ARBA00022786"/>
    </source>
</evidence>
<dbReference type="SMART" id="SM00184">
    <property type="entry name" value="RING"/>
    <property type="match status" value="1"/>
</dbReference>
<comment type="pathway">
    <text evidence="3">Protein modification; protein ubiquitination.</text>
</comment>
<dbReference type="CDD" id="cd16534">
    <property type="entry name" value="RING-HC_RNF5-like"/>
    <property type="match status" value="1"/>
</dbReference>
<dbReference type="STRING" id="3218.A9SF62"/>
<dbReference type="PaxDb" id="3218-PP1S72_212V6.1"/>
<comment type="catalytic activity">
    <reaction evidence="1">
        <text>S-ubiquitinyl-[E2 ubiquitin-conjugating enzyme]-L-cysteine + [acceptor protein]-L-lysine = [E2 ubiquitin-conjugating enzyme]-L-cysteine + N(6)-ubiquitinyl-[acceptor protein]-L-lysine.</text>
        <dbReference type="EC" id="2.3.2.27"/>
    </reaction>
</comment>
<dbReference type="FunCoup" id="A9SF62">
    <property type="interactions" value="1158"/>
</dbReference>
<evidence type="ECO:0000256" key="5">
    <source>
        <dbReference type="ARBA" id="ARBA00022679"/>
    </source>
</evidence>
<keyword evidence="15" id="KW-1185">Reference proteome</keyword>
<dbReference type="InParanoid" id="A9SF62"/>
<protein>
    <recommendedName>
        <fullName evidence="4">RING-type E3 ubiquitin transferase</fullName>
        <ecNumber evidence="4">2.3.2.27</ecNumber>
    </recommendedName>
</protein>
<reference evidence="14" key="3">
    <citation type="submission" date="2020-12" db="UniProtKB">
        <authorList>
            <consortium name="EnsemblPlants"/>
        </authorList>
    </citation>
    <scope>IDENTIFICATION</scope>
</reference>
<keyword evidence="7 11" id="KW-0863">Zinc-finger</keyword>
<dbReference type="PANTHER" id="PTHR12313">
    <property type="entry name" value="E3 UBIQUITIN-PROTEIN LIGASE RNF5-RELATED"/>
    <property type="match status" value="1"/>
</dbReference>
<dbReference type="EnsemblPlants" id="Pp3c5_2730V3.2">
    <property type="protein sequence ID" value="PAC:32954270.CDS.1"/>
    <property type="gene ID" value="Pp3c5_2730"/>
</dbReference>
<evidence type="ECO:0000313" key="13">
    <source>
        <dbReference type="EMBL" id="PNR53478.1"/>
    </source>
</evidence>
<comment type="subcellular location">
    <subcellularLocation>
        <location evidence="2">Endomembrane system</location>
    </subcellularLocation>
</comment>
<dbReference type="EC" id="2.3.2.27" evidence="4"/>
<dbReference type="Proteomes" id="UP000006727">
    <property type="component" value="Chromosome 5"/>
</dbReference>
<dbReference type="GO" id="GO:0036503">
    <property type="term" value="P:ERAD pathway"/>
    <property type="evidence" value="ECO:0000318"/>
    <property type="project" value="GO_Central"/>
</dbReference>
<dbReference type="InterPro" id="IPR001841">
    <property type="entry name" value="Znf_RING"/>
</dbReference>
<dbReference type="Gene3D" id="3.30.40.10">
    <property type="entry name" value="Zinc/RING finger domain, C3HC4 (zinc finger)"/>
    <property type="match status" value="1"/>
</dbReference>
<keyword evidence="8" id="KW-0833">Ubl conjugation pathway</keyword>
<sequence>MAAKEGFSATTVKDSAFREIFECNICFREASEAVVTCCGHLFCWPCLYMWLHVHSSRQSCPVCKGTIEDGDVTPIYGPANSADALWAEGASAGEQGERLIPPRPPARRMHRVQRAQRLDEMWGGRGVRRGENPLERDALPFMEDQPPRPDGDVQQMLQLVSSIPLPDETGPQSIVVTDPVADDFEDTNLVIHFETGGSRRGDNIQGNILTHLDQRQRNGLNSLQNLHEPNDA</sequence>
<dbReference type="Pfam" id="PF13920">
    <property type="entry name" value="zf-C3HC4_3"/>
    <property type="match status" value="1"/>
</dbReference>
<dbReference type="EnsemblPlants" id="Pp3c5_2730V3.1">
    <property type="protein sequence ID" value="PAC:32954269.CDS.1"/>
    <property type="gene ID" value="Pp3c5_2730"/>
</dbReference>
<dbReference type="UniPathway" id="UPA00143"/>